<evidence type="ECO:0000313" key="3">
    <source>
        <dbReference type="Proteomes" id="UP001142690"/>
    </source>
</evidence>
<dbReference type="Proteomes" id="UP001142690">
    <property type="component" value="Unassembled WGS sequence"/>
</dbReference>
<name>A0ABT3LNH6_9PSED</name>
<comment type="caution">
    <text evidence="2">The sequence shown here is derived from an EMBL/GenBank/DDBJ whole genome shotgun (WGS) entry which is preliminary data.</text>
</comment>
<keyword evidence="1" id="KW-0732">Signal</keyword>
<proteinExistence type="predicted"/>
<reference evidence="2" key="1">
    <citation type="submission" date="2021-08" db="EMBL/GenBank/DDBJ databases">
        <title>Characterization of Pseudomonas fragariae.</title>
        <authorList>
            <person name="Carvalho R."/>
            <person name="Marin M."/>
        </authorList>
    </citation>
    <scope>NUCLEOTIDE SEQUENCE</scope>
    <source>
        <strain evidence="2">17</strain>
    </source>
</reference>
<organism evidence="2 3">
    <name type="scientific">Pseudomonas fragariae</name>
    <name type="common">ex Marin et al. 2024</name>
    <dbReference type="NCBI Taxonomy" id="3080056"/>
    <lineage>
        <taxon>Bacteria</taxon>
        <taxon>Pseudomonadati</taxon>
        <taxon>Pseudomonadota</taxon>
        <taxon>Gammaproteobacteria</taxon>
        <taxon>Pseudomonadales</taxon>
        <taxon>Pseudomonadaceae</taxon>
        <taxon>Pseudomonas</taxon>
    </lineage>
</organism>
<accession>A0ABT3LNH6</accession>
<gene>
    <name evidence="2" type="ORF">K7K06_20270</name>
</gene>
<evidence type="ECO:0000313" key="2">
    <source>
        <dbReference type="EMBL" id="MCW6057990.1"/>
    </source>
</evidence>
<feature type="signal peptide" evidence="1">
    <location>
        <begin position="1"/>
        <end position="27"/>
    </location>
</feature>
<feature type="chain" id="PRO_5046350172" evidence="1">
    <location>
        <begin position="28"/>
        <end position="193"/>
    </location>
</feature>
<keyword evidence="3" id="KW-1185">Reference proteome</keyword>
<protein>
    <submittedName>
        <fullName evidence="2">Uncharacterized protein</fullName>
    </submittedName>
</protein>
<sequence length="193" mass="21472">MKRFLKASKKLGLCALFFGLHVPNTWAVDSPSIGQLHPPVIASLGQQKVSVFFLKNNLKDKVSNMHVADAEIFYTPINFGGPELSYIWKVEGEEIASIFFFEKKSADVAGKSMYLLTRSHVENKGFRGLTYSVMEMPIIKEGDKISIKYFPGDPLDSVLQNCNEGQDLVTGKAVICDYKDAAAIKKYLAGQDR</sequence>
<evidence type="ECO:0000256" key="1">
    <source>
        <dbReference type="SAM" id="SignalP"/>
    </source>
</evidence>
<dbReference type="EMBL" id="JAINZM010000024">
    <property type="protein sequence ID" value="MCW6057990.1"/>
    <property type="molecule type" value="Genomic_DNA"/>
</dbReference>